<sequence length="1044" mass="110727">MTQRPTGAENGITALFVRRPVLAFVLNTLIVVAGLAALFGIEIRELPDVDRPVITVSTSFPGASAESIDRELTAVIEGAIARVSGVKSISSSSSFGRSRVTVEFNDGVNLDTAASDMRDAVSRIQNRLPDDADPPNVVKADADAQAIVRLAITSDTMSVHDMTVLVEDQIADAFASIDGVAEVQIYGGRDKIFRVDIDQSRLASLGLTVADVRSALATMAFDTPAGSLTSNDQDLIVRATAPVTTPAEFENIIVKGTTRLRDFASVTLGGDVGESQLRANGKTGIGMGIIRQAQSNTLQISEDVHAAIERLAPTLPAGVEIFITGDEAVFINGAIHEVEIALAISATVVLVIIFLFLLDWRATIIPGLALPVALIGTVAAIYLAGYSMNILTLLAFVLAAGLVVDDAIVVLENIVRRRNEGMGPRAAAVLGTQEVFFAVVATTATLVAVFVPLSFLPGQTGGLFREFGFTLAVAVVLSGIVALSLCPMIASRVLTGSVEETTRTGFFGTIGRFLGGFYRRTLHAALNTPLVVVLIAVLLSGLAVTLFPTIRSELTPSEDRASAFLRISAPQGVSLDYLSQRMREVETLIQPLRDSGEIVSTFAIAGSGNSQNSGFIVMSLAPWSERERSQQQIIQEITNRVRDVPGVRAFAFQPNSLGIRGAGSGLQFAVVGNNYADLTAAAQSIVADLEKDPRFSQPRLTQETTQPQLSIKIDRERASDLGINISGLAETIQAMLDGREIGSVYIDDRSYDVKLLSTTNPINDPTDLENVFLKAQDGRFVPMSTIASLTEQAVAPSLSREQQMRSVAITASLASDVALGTAYVAAQEIAAPHLPAGSRIVPLAEAATLSETSSGMLYVFGFAIVIILLVLAAQFESFVSAAIIMATVPLGLACAIFALLLTGTSLNVYSQIGLVLLVGIMAKNGILIVEFANQLRDRGLPLREAIEEASNIRLRPVVMTMLCTIVGGIPLVAAAGAGAEARIALGWVIVGGLGLSTISTLYLTPVAYLLLGRFVTPKVEEEKRLHRELEQVNQVSATRVQPAE</sequence>
<dbReference type="STRING" id="1121003.SAMN03080618_01864"/>
<evidence type="ECO:0000256" key="1">
    <source>
        <dbReference type="SAM" id="Phobius"/>
    </source>
</evidence>
<organism evidence="2 3">
    <name type="scientific">Aquamicrobium aerolatum DSM 21857</name>
    <dbReference type="NCBI Taxonomy" id="1121003"/>
    <lineage>
        <taxon>Bacteria</taxon>
        <taxon>Pseudomonadati</taxon>
        <taxon>Pseudomonadota</taxon>
        <taxon>Alphaproteobacteria</taxon>
        <taxon>Hyphomicrobiales</taxon>
        <taxon>Phyllobacteriaceae</taxon>
        <taxon>Aerobium</taxon>
    </lineage>
</organism>
<dbReference type="SUPFAM" id="SSF82693">
    <property type="entry name" value="Multidrug efflux transporter AcrB pore domain, PN1, PN2, PC1 and PC2 subdomains"/>
    <property type="match status" value="3"/>
</dbReference>
<dbReference type="Pfam" id="PF00873">
    <property type="entry name" value="ACR_tran"/>
    <property type="match status" value="1"/>
</dbReference>
<dbReference type="PANTHER" id="PTHR32063">
    <property type="match status" value="1"/>
</dbReference>
<keyword evidence="1" id="KW-0812">Transmembrane</keyword>
<dbReference type="AlphaFoldDB" id="A0A1I3MSG6"/>
<dbReference type="Gene3D" id="3.30.2090.10">
    <property type="entry name" value="Multidrug efflux transporter AcrB TolC docking domain, DN and DC subdomains"/>
    <property type="match status" value="2"/>
</dbReference>
<dbReference type="GO" id="GO:0042910">
    <property type="term" value="F:xenobiotic transmembrane transporter activity"/>
    <property type="evidence" value="ECO:0007669"/>
    <property type="project" value="TreeGrafter"/>
</dbReference>
<evidence type="ECO:0000313" key="2">
    <source>
        <dbReference type="EMBL" id="SFI99881.1"/>
    </source>
</evidence>
<feature type="transmembrane region" description="Helical" evidence="1">
    <location>
        <begin position="524"/>
        <end position="547"/>
    </location>
</feature>
<feature type="transmembrane region" description="Helical" evidence="1">
    <location>
        <begin position="21"/>
        <end position="41"/>
    </location>
</feature>
<dbReference type="SUPFAM" id="SSF82714">
    <property type="entry name" value="Multidrug efflux transporter AcrB TolC docking domain, DN and DC subdomains"/>
    <property type="match status" value="2"/>
</dbReference>
<evidence type="ECO:0000313" key="3">
    <source>
        <dbReference type="Proteomes" id="UP000242763"/>
    </source>
</evidence>
<dbReference type="Gene3D" id="3.30.70.1440">
    <property type="entry name" value="Multidrug efflux transporter AcrB pore domain"/>
    <property type="match status" value="1"/>
</dbReference>
<feature type="transmembrane region" description="Helical" evidence="1">
    <location>
        <begin position="908"/>
        <end position="933"/>
    </location>
</feature>
<dbReference type="Gene3D" id="3.30.70.1320">
    <property type="entry name" value="Multidrug efflux transporter AcrB pore domain like"/>
    <property type="match status" value="1"/>
</dbReference>
<reference evidence="3" key="1">
    <citation type="submission" date="2016-10" db="EMBL/GenBank/DDBJ databases">
        <authorList>
            <person name="Varghese N."/>
            <person name="Submissions S."/>
        </authorList>
    </citation>
    <scope>NUCLEOTIDE SEQUENCE [LARGE SCALE GENOMIC DNA]</scope>
    <source>
        <strain evidence="3">DSM 21857</strain>
    </source>
</reference>
<dbReference type="InterPro" id="IPR027463">
    <property type="entry name" value="AcrB_DN_DC_subdom"/>
</dbReference>
<feature type="transmembrane region" description="Helical" evidence="1">
    <location>
        <begin position="882"/>
        <end position="902"/>
    </location>
</feature>
<keyword evidence="1" id="KW-1133">Transmembrane helix</keyword>
<dbReference type="Gene3D" id="1.20.1640.10">
    <property type="entry name" value="Multidrug efflux transporter AcrB transmembrane domain"/>
    <property type="match status" value="2"/>
</dbReference>
<feature type="transmembrane region" description="Helical" evidence="1">
    <location>
        <begin position="390"/>
        <end position="415"/>
    </location>
</feature>
<feature type="transmembrane region" description="Helical" evidence="1">
    <location>
        <begin position="435"/>
        <end position="455"/>
    </location>
</feature>
<dbReference type="PRINTS" id="PR00702">
    <property type="entry name" value="ACRIFLAVINRP"/>
</dbReference>
<proteinExistence type="predicted"/>
<name>A0A1I3MSG6_9HYPH</name>
<feature type="transmembrane region" description="Helical" evidence="1">
    <location>
        <begin position="340"/>
        <end position="358"/>
    </location>
</feature>
<keyword evidence="1" id="KW-0472">Membrane</keyword>
<dbReference type="GO" id="GO:0005886">
    <property type="term" value="C:plasma membrane"/>
    <property type="evidence" value="ECO:0007669"/>
    <property type="project" value="TreeGrafter"/>
</dbReference>
<feature type="transmembrane region" description="Helical" evidence="1">
    <location>
        <begin position="365"/>
        <end position="384"/>
    </location>
</feature>
<feature type="transmembrane region" description="Helical" evidence="1">
    <location>
        <begin position="984"/>
        <end position="1011"/>
    </location>
</feature>
<keyword evidence="3" id="KW-1185">Reference proteome</keyword>
<dbReference type="SUPFAM" id="SSF82866">
    <property type="entry name" value="Multidrug efflux transporter AcrB transmembrane domain"/>
    <property type="match status" value="2"/>
</dbReference>
<dbReference type="InterPro" id="IPR001036">
    <property type="entry name" value="Acrflvin-R"/>
</dbReference>
<dbReference type="EMBL" id="FORF01000009">
    <property type="protein sequence ID" value="SFI99881.1"/>
    <property type="molecule type" value="Genomic_DNA"/>
</dbReference>
<accession>A0A1I3MSG6</accession>
<gene>
    <name evidence="2" type="ORF">SAMN03080618_01864</name>
</gene>
<protein>
    <submittedName>
        <fullName evidence="2">Hydrophobic/amphiphilic exporter-1, HAE1 family</fullName>
    </submittedName>
</protein>
<feature type="transmembrane region" description="Helical" evidence="1">
    <location>
        <begin position="467"/>
        <end position="490"/>
    </location>
</feature>
<dbReference type="RefSeq" id="WP_091521333.1">
    <property type="nucleotide sequence ID" value="NZ_FORF01000009.1"/>
</dbReference>
<dbReference type="Gene3D" id="3.30.70.1430">
    <property type="entry name" value="Multidrug efflux transporter AcrB pore domain"/>
    <property type="match status" value="2"/>
</dbReference>
<feature type="transmembrane region" description="Helical" evidence="1">
    <location>
        <begin position="954"/>
        <end position="978"/>
    </location>
</feature>
<dbReference type="OrthoDB" id="9807350at2"/>
<dbReference type="Proteomes" id="UP000242763">
    <property type="component" value="Unassembled WGS sequence"/>
</dbReference>
<feature type="transmembrane region" description="Helical" evidence="1">
    <location>
        <begin position="855"/>
        <end position="875"/>
    </location>
</feature>
<dbReference type="PANTHER" id="PTHR32063:SF14">
    <property type="entry name" value="BLL4319 PROTEIN"/>
    <property type="match status" value="1"/>
</dbReference>